<sequence length="227" mass="25488">MSTVGACVLVVPSDHCKSNCYGSQVPRTCRVNVIPKFISLLENHKKCYIHGDGSVTRNFLYVADAVEAFDKILHQGEPGEVYNVGTDFRLSVIELAKYLIRKLTNAQTDEDVAKFIEYVADRPYNDLRYLMDSSKLHALGWAPKVKWEEGIEKTISWYSQNKEANIWTGVEEALMPHPVGAFCPTTPYHDDNNMVIPHPVTMATGDVVNEDGDVVGLPMLPEYHDVE</sequence>
<dbReference type="GO" id="GO:0003824">
    <property type="term" value="F:catalytic activity"/>
    <property type="evidence" value="ECO:0007669"/>
    <property type="project" value="UniProtKB-ARBA"/>
</dbReference>
<dbReference type="AlphaFoldDB" id="A0AAD9KNW3"/>
<dbReference type="Gene3D" id="3.40.50.720">
    <property type="entry name" value="NAD(P)-binding Rossmann-like Domain"/>
    <property type="match status" value="1"/>
</dbReference>
<comment type="caution">
    <text evidence="2">The sequence shown here is derived from an EMBL/GenBank/DDBJ whole genome shotgun (WGS) entry which is preliminary data.</text>
</comment>
<gene>
    <name evidence="2" type="ORF">NP493_826g01008</name>
</gene>
<feature type="domain" description="NAD(P)-binding" evidence="1">
    <location>
        <begin position="18"/>
        <end position="154"/>
    </location>
</feature>
<proteinExistence type="predicted"/>
<dbReference type="InterPro" id="IPR036291">
    <property type="entry name" value="NAD(P)-bd_dom_sf"/>
</dbReference>
<dbReference type="Gene3D" id="3.90.25.10">
    <property type="entry name" value="UDP-galactose 4-epimerase, domain 1"/>
    <property type="match status" value="1"/>
</dbReference>
<dbReference type="EMBL" id="JAODUO010000825">
    <property type="protein sequence ID" value="KAK2174135.1"/>
    <property type="molecule type" value="Genomic_DNA"/>
</dbReference>
<keyword evidence="3" id="KW-1185">Reference proteome</keyword>
<evidence type="ECO:0000313" key="3">
    <source>
        <dbReference type="Proteomes" id="UP001209878"/>
    </source>
</evidence>
<dbReference type="Pfam" id="PF16363">
    <property type="entry name" value="GDP_Man_Dehyd"/>
    <property type="match status" value="1"/>
</dbReference>
<evidence type="ECO:0000313" key="2">
    <source>
        <dbReference type="EMBL" id="KAK2174135.1"/>
    </source>
</evidence>
<dbReference type="Proteomes" id="UP001209878">
    <property type="component" value="Unassembled WGS sequence"/>
</dbReference>
<accession>A0AAD9KNW3</accession>
<evidence type="ECO:0000259" key="1">
    <source>
        <dbReference type="Pfam" id="PF16363"/>
    </source>
</evidence>
<dbReference type="PANTHER" id="PTHR43000">
    <property type="entry name" value="DTDP-D-GLUCOSE 4,6-DEHYDRATASE-RELATED"/>
    <property type="match status" value="1"/>
</dbReference>
<organism evidence="2 3">
    <name type="scientific">Ridgeia piscesae</name>
    <name type="common">Tubeworm</name>
    <dbReference type="NCBI Taxonomy" id="27915"/>
    <lineage>
        <taxon>Eukaryota</taxon>
        <taxon>Metazoa</taxon>
        <taxon>Spiralia</taxon>
        <taxon>Lophotrochozoa</taxon>
        <taxon>Annelida</taxon>
        <taxon>Polychaeta</taxon>
        <taxon>Sedentaria</taxon>
        <taxon>Canalipalpata</taxon>
        <taxon>Sabellida</taxon>
        <taxon>Siboglinidae</taxon>
        <taxon>Ridgeia</taxon>
    </lineage>
</organism>
<dbReference type="InterPro" id="IPR016040">
    <property type="entry name" value="NAD(P)-bd_dom"/>
</dbReference>
<dbReference type="SUPFAM" id="SSF51735">
    <property type="entry name" value="NAD(P)-binding Rossmann-fold domains"/>
    <property type="match status" value="1"/>
</dbReference>
<reference evidence="2" key="1">
    <citation type="journal article" date="2023" name="Mol. Biol. Evol.">
        <title>Third-Generation Sequencing Reveals the Adaptive Role of the Epigenome in Three Deep-Sea Polychaetes.</title>
        <authorList>
            <person name="Perez M."/>
            <person name="Aroh O."/>
            <person name="Sun Y."/>
            <person name="Lan Y."/>
            <person name="Juniper S.K."/>
            <person name="Young C.R."/>
            <person name="Angers B."/>
            <person name="Qian P.Y."/>
        </authorList>
    </citation>
    <scope>NUCLEOTIDE SEQUENCE</scope>
    <source>
        <strain evidence="2">R07B-5</strain>
    </source>
</reference>
<protein>
    <recommendedName>
        <fullName evidence="1">NAD(P)-binding domain-containing protein</fullName>
    </recommendedName>
</protein>
<name>A0AAD9KNW3_RIDPI</name>